<dbReference type="Pfam" id="PF09861">
    <property type="entry name" value="Lar_N"/>
    <property type="match status" value="1"/>
</dbReference>
<protein>
    <submittedName>
        <fullName evidence="3">Nickel-dependent lactate racemase</fullName>
    </submittedName>
</protein>
<dbReference type="InterPro" id="IPR043166">
    <property type="entry name" value="LarA-like_C"/>
</dbReference>
<reference evidence="4" key="1">
    <citation type="submission" date="2015-11" db="EMBL/GenBank/DDBJ databases">
        <authorList>
            <person name="Varghese N."/>
        </authorList>
    </citation>
    <scope>NUCLEOTIDE SEQUENCE [LARGE SCALE GENOMIC DNA]</scope>
</reference>
<dbReference type="OrthoDB" id="9770545at2"/>
<proteinExistence type="predicted"/>
<name>A0A0S4N9G9_9BACT</name>
<dbReference type="Gene3D" id="3.90.226.30">
    <property type="match status" value="1"/>
</dbReference>
<dbReference type="RefSeq" id="WP_140945360.1">
    <property type="nucleotide sequence ID" value="NZ_FAOO01000011.1"/>
</dbReference>
<feature type="domain" description="Lactate racemase C-terminal" evidence="2">
    <location>
        <begin position="273"/>
        <end position="343"/>
    </location>
</feature>
<dbReference type="InterPro" id="IPR018657">
    <property type="entry name" value="LarA-like_N"/>
</dbReference>
<dbReference type="InterPro" id="IPR047926">
    <property type="entry name" value="Ni_dep_LarA"/>
</dbReference>
<dbReference type="Proteomes" id="UP000320623">
    <property type="component" value="Unassembled WGS sequence"/>
</dbReference>
<dbReference type="Pfam" id="PF21113">
    <property type="entry name" value="LarA_C"/>
    <property type="match status" value="1"/>
</dbReference>
<dbReference type="Gene3D" id="3.40.50.11440">
    <property type="match status" value="1"/>
</dbReference>
<feature type="domain" description="LarA-like N-terminal" evidence="1">
    <location>
        <begin position="8"/>
        <end position="197"/>
    </location>
</feature>
<gene>
    <name evidence="3" type="ORF">JGI1_01624</name>
</gene>
<dbReference type="STRING" id="1643428.GCA_001442855_01589"/>
<evidence type="ECO:0000259" key="1">
    <source>
        <dbReference type="Pfam" id="PF09861"/>
    </source>
</evidence>
<dbReference type="InterPro" id="IPR048520">
    <property type="entry name" value="LarA_C"/>
</dbReference>
<dbReference type="NCBIfam" id="NF033504">
    <property type="entry name" value="Ni_dep_LarA"/>
    <property type="match status" value="1"/>
</dbReference>
<evidence type="ECO:0000313" key="3">
    <source>
        <dbReference type="EMBL" id="CUU06833.1"/>
    </source>
</evidence>
<dbReference type="EMBL" id="FAOO01000011">
    <property type="protein sequence ID" value="CUU06833.1"/>
    <property type="molecule type" value="Genomic_DNA"/>
</dbReference>
<evidence type="ECO:0000259" key="2">
    <source>
        <dbReference type="Pfam" id="PF21113"/>
    </source>
</evidence>
<accession>A0A0S4N9G9</accession>
<evidence type="ECO:0000313" key="4">
    <source>
        <dbReference type="Proteomes" id="UP000320623"/>
    </source>
</evidence>
<sequence>MKKIKIKYGKSELEVEVPDHAKILTPSEKPPQKEEGEILTEALDNPINSPKIEEFIKPWDNVLVVVPDKTRKAKVNFVLKFVLERIKCKSVRVIFATGTHQRQTEEEKIEILGEEIYRSFKVVEHDCFNDRFRFFGITSRGTEILLNEVLCDADKILLLGSITHHYFAGFGGGAKMIIPGLASYKTAIQNHKLTLTSKGDINPNATNLKLDGNPVYEDIVEAFKICNFKAFHFGVVIDEADKIVGAFCGDVISSHKAGADFLKRFFTIPVDEKFDAVISSAGGFPKDVNLIQSHKSIHHSHYIVKDGGQIFCFVECRDGIGSKTFLDWFKFKDVDEMRKELLKNYSMNGHTALSLINKLKVANINLKTSLPMEVLNVIGLRSLDDFDVLKNINGTIAVVQDASIYLPTYYGGY</sequence>
<dbReference type="PANTHER" id="PTHR33171:SF17">
    <property type="entry name" value="LARA-LIKE N-TERMINAL DOMAIN-CONTAINING PROTEIN"/>
    <property type="match status" value="1"/>
</dbReference>
<dbReference type="GO" id="GO:0050043">
    <property type="term" value="F:lactate racemase activity"/>
    <property type="evidence" value="ECO:0007669"/>
    <property type="project" value="InterPro"/>
</dbReference>
<dbReference type="AlphaFoldDB" id="A0A0S4N9G9"/>
<dbReference type="PANTHER" id="PTHR33171">
    <property type="entry name" value="LAR_N DOMAIN-CONTAINING PROTEIN"/>
    <property type="match status" value="1"/>
</dbReference>
<dbReference type="InterPro" id="IPR048068">
    <property type="entry name" value="LarA-like"/>
</dbReference>
<keyword evidence="4" id="KW-1185">Reference proteome</keyword>
<organism evidence="3 4">
    <name type="scientific">Candidatus Thermokryptus mobilis</name>
    <dbReference type="NCBI Taxonomy" id="1643428"/>
    <lineage>
        <taxon>Bacteria</taxon>
        <taxon>Pseudomonadati</taxon>
        <taxon>Candidatus Kryptoniota</taxon>
        <taxon>Candidatus Thermokryptus</taxon>
    </lineage>
</organism>